<comment type="caution">
    <text evidence="3">The sequence shown here is derived from an EMBL/GenBank/DDBJ whole genome shotgun (WGS) entry which is preliminary data.</text>
</comment>
<proteinExistence type="predicted"/>
<keyword evidence="4" id="KW-1185">Reference proteome</keyword>
<evidence type="ECO:0000313" key="4">
    <source>
        <dbReference type="Proteomes" id="UP000183700"/>
    </source>
</evidence>
<feature type="domain" description="Integrase SAM-like N-terminal" evidence="2">
    <location>
        <begin position="52"/>
        <end position="82"/>
    </location>
</feature>
<dbReference type="Pfam" id="PF14659">
    <property type="entry name" value="Phage_int_SAM_3"/>
    <property type="match status" value="1"/>
</dbReference>
<dbReference type="Proteomes" id="UP000183700">
    <property type="component" value="Unassembled WGS sequence"/>
</dbReference>
<reference evidence="3 4" key="1">
    <citation type="submission" date="2014-12" db="EMBL/GenBank/DDBJ databases">
        <title>Draft genome sequences of 29 type strains of Enterococci.</title>
        <authorList>
            <person name="Zhong Z."/>
            <person name="Sun Z."/>
            <person name="Liu W."/>
            <person name="Zhang W."/>
            <person name="Zhang H."/>
        </authorList>
    </citation>
    <scope>NUCLEOTIDE SEQUENCE [LARGE SCALE GENOMIC DNA]</scope>
    <source>
        <strain evidence="3 4">DSM 22802</strain>
    </source>
</reference>
<dbReference type="GO" id="GO:0015074">
    <property type="term" value="P:DNA integration"/>
    <property type="evidence" value="ECO:0007669"/>
    <property type="project" value="InterPro"/>
</dbReference>
<gene>
    <name evidence="3" type="ORF">RV00_GL002276</name>
</gene>
<dbReference type="Pfam" id="PF14657">
    <property type="entry name" value="Arm-DNA-bind_4"/>
    <property type="match status" value="1"/>
</dbReference>
<name>A0A1L8SW86_9ENTE</name>
<dbReference type="GO" id="GO:0003677">
    <property type="term" value="F:DNA binding"/>
    <property type="evidence" value="ECO:0007669"/>
    <property type="project" value="InterPro"/>
</dbReference>
<sequence>MVKAYLGVNPTTNKQVNLQKKGFSNKKEAQLFYNRKIVEIEKNGFSSQRADTFKEVYGLWLETYKLTVKKSSYNRLKLQFKSIYFLLLVIKK</sequence>
<organism evidence="3 4">
    <name type="scientific">Enterococcus devriesei</name>
    <dbReference type="NCBI Taxonomy" id="319970"/>
    <lineage>
        <taxon>Bacteria</taxon>
        <taxon>Bacillati</taxon>
        <taxon>Bacillota</taxon>
        <taxon>Bacilli</taxon>
        <taxon>Lactobacillales</taxon>
        <taxon>Enterococcaceae</taxon>
        <taxon>Enterococcus</taxon>
    </lineage>
</organism>
<protein>
    <submittedName>
        <fullName evidence="3">PIN family toxin-antitoxin system</fullName>
    </submittedName>
</protein>
<evidence type="ECO:0000259" key="2">
    <source>
        <dbReference type="Pfam" id="PF14659"/>
    </source>
</evidence>
<dbReference type="InterPro" id="IPR028259">
    <property type="entry name" value="AP2-like_int_N"/>
</dbReference>
<dbReference type="STRING" id="319970.RV00_GL002276"/>
<feature type="domain" description="AP2-like integrase N-terminal" evidence="1">
    <location>
        <begin position="2"/>
        <end position="44"/>
    </location>
</feature>
<accession>A0A1L8SW86</accession>
<dbReference type="AlphaFoldDB" id="A0A1L8SW86"/>
<dbReference type="InterPro" id="IPR004107">
    <property type="entry name" value="Integrase_SAM-like_N"/>
</dbReference>
<dbReference type="EMBL" id="JXKM01000004">
    <property type="protein sequence ID" value="OJG36132.1"/>
    <property type="molecule type" value="Genomic_DNA"/>
</dbReference>
<evidence type="ECO:0000313" key="3">
    <source>
        <dbReference type="EMBL" id="OJG36132.1"/>
    </source>
</evidence>
<evidence type="ECO:0000259" key="1">
    <source>
        <dbReference type="Pfam" id="PF14657"/>
    </source>
</evidence>